<evidence type="ECO:0000313" key="11">
    <source>
        <dbReference type="Proteomes" id="UP000005631"/>
    </source>
</evidence>
<dbReference type="HOGENOM" id="CLU_000445_114_67_10"/>
<dbReference type="AlphaFoldDB" id="G8R2R3"/>
<evidence type="ECO:0000256" key="8">
    <source>
        <dbReference type="SAM" id="Coils"/>
    </source>
</evidence>
<evidence type="ECO:0000256" key="1">
    <source>
        <dbReference type="ARBA" id="ARBA00000085"/>
    </source>
</evidence>
<keyword evidence="4" id="KW-0808">Transferase</keyword>
<dbReference type="SUPFAM" id="SSF55874">
    <property type="entry name" value="ATPase domain of HSP90 chaperone/DNA topoisomerase II/histidine kinase"/>
    <property type="match status" value="1"/>
</dbReference>
<keyword evidence="8" id="KW-0175">Coiled coil</keyword>
<dbReference type="InterPro" id="IPR005467">
    <property type="entry name" value="His_kinase_dom"/>
</dbReference>
<evidence type="ECO:0000256" key="3">
    <source>
        <dbReference type="ARBA" id="ARBA00022553"/>
    </source>
</evidence>
<comment type="catalytic activity">
    <reaction evidence="1">
        <text>ATP + protein L-histidine = ADP + protein N-phospho-L-histidine.</text>
        <dbReference type="EC" id="2.7.13.3"/>
    </reaction>
</comment>
<dbReference type="PANTHER" id="PTHR43711">
    <property type="entry name" value="TWO-COMPONENT HISTIDINE KINASE"/>
    <property type="match status" value="1"/>
</dbReference>
<dbReference type="eggNOG" id="COG4251">
    <property type="taxonomic scope" value="Bacteria"/>
</dbReference>
<dbReference type="EMBL" id="CP003156">
    <property type="protein sequence ID" value="AEV31868.1"/>
    <property type="molecule type" value="Genomic_DNA"/>
</dbReference>
<dbReference type="GO" id="GO:0000155">
    <property type="term" value="F:phosphorelay sensor kinase activity"/>
    <property type="evidence" value="ECO:0007669"/>
    <property type="project" value="InterPro"/>
</dbReference>
<dbReference type="InterPro" id="IPR036890">
    <property type="entry name" value="HATPase_C_sf"/>
</dbReference>
<sequence>MKLTKDYTVLTLLVLIFSISIVYGQSLNDAMEDKEDAVMDSIINHFQQFAWKVNSTSPDLAQSYLDSASNFTNARTQTLALAKILEIKGALHLANLNYKEASMALRQSINLYNQSDKHKFRAGFAQIELGTIYYNLGQYEEAIKFYQPAIDLFDSADKANKVYGKSLAHNNIGLCQLQFKDYSGALKSFNKGLEYRLTLPQPELIAHSHNYIARVHSDLGHYAKADSVINEGLALDGLDSNNIWYKQLELKKGHLKILQGNTDEAQILLDKVNSYAYTNKQEELYEELNQSLSKLYISTNEFDQAKAYATRGYREQLAGRDYKGAIAFTNLNKEIALQQGNTEDALLYSEKVSALKDSFITQNSIALKDLMNLGGEMIEAQHENNELQNTKNEYSNVIEDQKDLLIASVTLIVLLLLIAYIVTQLNNKLKENQKNQRELNLRILAVINRSESLIISLGADGVIRVINKPAVNFFKNWINVELQAGDQMEEKLLETEAFSSWKNALKKSKSVKHWKEVSQFNIKKQRYYFLENFSSISHKDGSYAGLVMVANDITKEHEFNIKMSEQNNSLEKSNKAKERMLSILAHDLKDAVYSAHSLSELVLETPDEFPKEELIHLFSLLHGNFDKTKSLLDGLLDWIRTQTGGLDINPTPFILSNLVSEVFEASYPKSISKKIALSMEIPSDLAVSGDREMIKTVLRNLVNNSLKYTQPESGCVKVISEQDGDMICISVKDNGQGISKENQKKLFQGPGKFTTMGTAKEQGTGFGLSLCKELINLHKSELSVNSEEGEGSEFKFQLPMAHTNDLSKKQLH</sequence>
<dbReference type="InterPro" id="IPR019734">
    <property type="entry name" value="TPR_rpt"/>
</dbReference>
<evidence type="ECO:0000256" key="4">
    <source>
        <dbReference type="ARBA" id="ARBA00022679"/>
    </source>
</evidence>
<evidence type="ECO:0000259" key="9">
    <source>
        <dbReference type="PROSITE" id="PS50109"/>
    </source>
</evidence>
<dbReference type="OrthoDB" id="9810447at2"/>
<keyword evidence="7" id="KW-0802">TPR repeat</keyword>
<proteinExistence type="predicted"/>
<accession>G8R2R3</accession>
<dbReference type="KEGG" id="oho:Oweho_0857"/>
<dbReference type="PROSITE" id="PS50005">
    <property type="entry name" value="TPR"/>
    <property type="match status" value="1"/>
</dbReference>
<dbReference type="Gene3D" id="1.25.40.10">
    <property type="entry name" value="Tetratricopeptide repeat domain"/>
    <property type="match status" value="1"/>
</dbReference>
<reference evidence="10 11" key="1">
    <citation type="journal article" date="2012" name="Stand. Genomic Sci.">
        <title>Genome sequence of the orange-pigmented seawater bacterium Owenweeksia hongkongensis type strain (UST20020801(T)).</title>
        <authorList>
            <person name="Riedel T."/>
            <person name="Held B."/>
            <person name="Nolan M."/>
            <person name="Lucas S."/>
            <person name="Lapidus A."/>
            <person name="Tice H."/>
            <person name="Del Rio T.G."/>
            <person name="Cheng J.F."/>
            <person name="Han C."/>
            <person name="Tapia R."/>
            <person name="Goodwin L.A."/>
            <person name="Pitluck S."/>
            <person name="Liolios K."/>
            <person name="Mavromatis K."/>
            <person name="Pagani I."/>
            <person name="Ivanova N."/>
            <person name="Mikhailova N."/>
            <person name="Pati A."/>
            <person name="Chen A."/>
            <person name="Palaniappan K."/>
            <person name="Rohde M."/>
            <person name="Tindall B.J."/>
            <person name="Detter J.C."/>
            <person name="Goker M."/>
            <person name="Woyke T."/>
            <person name="Bristow J."/>
            <person name="Eisen J.A."/>
            <person name="Markowitz V."/>
            <person name="Hugenholtz P."/>
            <person name="Klenk H.P."/>
            <person name="Kyrpides N.C."/>
        </authorList>
    </citation>
    <scope>NUCLEOTIDE SEQUENCE</scope>
    <source>
        <strain evidence="11">DSM 17368 / JCM 12287 / NRRL B-23963</strain>
    </source>
</reference>
<dbReference type="eggNOG" id="COG0457">
    <property type="taxonomic scope" value="Bacteria"/>
</dbReference>
<dbReference type="FunFam" id="3.30.565.10:FF:000006">
    <property type="entry name" value="Sensor histidine kinase WalK"/>
    <property type="match status" value="1"/>
</dbReference>
<dbReference type="Pfam" id="PF13424">
    <property type="entry name" value="TPR_12"/>
    <property type="match status" value="1"/>
</dbReference>
<keyword evidence="11" id="KW-1185">Reference proteome</keyword>
<dbReference type="PANTHER" id="PTHR43711:SF1">
    <property type="entry name" value="HISTIDINE KINASE 1"/>
    <property type="match status" value="1"/>
</dbReference>
<dbReference type="EC" id="2.7.13.3" evidence="2"/>
<keyword evidence="5 10" id="KW-0418">Kinase</keyword>
<dbReference type="Gene3D" id="3.30.565.10">
    <property type="entry name" value="Histidine kinase-like ATPase, C-terminal domain"/>
    <property type="match status" value="1"/>
</dbReference>
<evidence type="ECO:0000313" key="10">
    <source>
        <dbReference type="EMBL" id="AEV31868.1"/>
    </source>
</evidence>
<dbReference type="InterPro" id="IPR011990">
    <property type="entry name" value="TPR-like_helical_dom_sf"/>
</dbReference>
<feature type="repeat" description="TPR" evidence="7">
    <location>
        <begin position="123"/>
        <end position="156"/>
    </location>
</feature>
<dbReference type="Pfam" id="PF02518">
    <property type="entry name" value="HATPase_c"/>
    <property type="match status" value="1"/>
</dbReference>
<dbReference type="SUPFAM" id="SSF48452">
    <property type="entry name" value="TPR-like"/>
    <property type="match status" value="1"/>
</dbReference>
<protein>
    <recommendedName>
        <fullName evidence="2">histidine kinase</fullName>
        <ecNumber evidence="2">2.7.13.3</ecNumber>
    </recommendedName>
</protein>
<dbReference type="SMART" id="SM00028">
    <property type="entry name" value="TPR"/>
    <property type="match status" value="4"/>
</dbReference>
<organism evidence="10 11">
    <name type="scientific">Owenweeksia hongkongensis (strain DSM 17368 / CIP 108786 / JCM 12287 / NRRL B-23963 / UST20020801)</name>
    <dbReference type="NCBI Taxonomy" id="926562"/>
    <lineage>
        <taxon>Bacteria</taxon>
        <taxon>Pseudomonadati</taxon>
        <taxon>Bacteroidota</taxon>
        <taxon>Flavobacteriia</taxon>
        <taxon>Flavobacteriales</taxon>
        <taxon>Owenweeksiaceae</taxon>
        <taxon>Owenweeksia</taxon>
    </lineage>
</organism>
<evidence type="ECO:0000256" key="7">
    <source>
        <dbReference type="PROSITE-ProRule" id="PRU00339"/>
    </source>
</evidence>
<evidence type="ECO:0000256" key="2">
    <source>
        <dbReference type="ARBA" id="ARBA00012438"/>
    </source>
</evidence>
<dbReference type="SMART" id="SM00387">
    <property type="entry name" value="HATPase_c"/>
    <property type="match status" value="1"/>
</dbReference>
<gene>
    <name evidence="10" type="ordered locus">Oweho_0857</name>
</gene>
<feature type="coiled-coil region" evidence="8">
    <location>
        <begin position="370"/>
        <end position="442"/>
    </location>
</feature>
<dbReference type="InterPro" id="IPR003594">
    <property type="entry name" value="HATPase_dom"/>
</dbReference>
<dbReference type="PRINTS" id="PR00344">
    <property type="entry name" value="BCTRLSENSOR"/>
</dbReference>
<dbReference type="STRING" id="926562.Oweho_0857"/>
<dbReference type="Proteomes" id="UP000005631">
    <property type="component" value="Chromosome"/>
</dbReference>
<dbReference type="InterPro" id="IPR050736">
    <property type="entry name" value="Sensor_HK_Regulatory"/>
</dbReference>
<feature type="domain" description="Histidine kinase" evidence="9">
    <location>
        <begin position="583"/>
        <end position="802"/>
    </location>
</feature>
<dbReference type="PROSITE" id="PS50109">
    <property type="entry name" value="HIS_KIN"/>
    <property type="match status" value="1"/>
</dbReference>
<dbReference type="InterPro" id="IPR004358">
    <property type="entry name" value="Sig_transdc_His_kin-like_C"/>
</dbReference>
<evidence type="ECO:0000256" key="5">
    <source>
        <dbReference type="ARBA" id="ARBA00022777"/>
    </source>
</evidence>
<evidence type="ECO:0000256" key="6">
    <source>
        <dbReference type="ARBA" id="ARBA00023012"/>
    </source>
</evidence>
<keyword evidence="6" id="KW-0902">Two-component regulatory system</keyword>
<dbReference type="PROSITE" id="PS50293">
    <property type="entry name" value="TPR_REGION"/>
    <property type="match status" value="1"/>
</dbReference>
<keyword evidence="3" id="KW-0597">Phosphoprotein</keyword>
<dbReference type="Gene3D" id="1.10.287.130">
    <property type="match status" value="1"/>
</dbReference>
<dbReference type="SUPFAM" id="SSF47384">
    <property type="entry name" value="Homodimeric domain of signal transducing histidine kinase"/>
    <property type="match status" value="1"/>
</dbReference>
<dbReference type="InterPro" id="IPR036097">
    <property type="entry name" value="HisK_dim/P_sf"/>
</dbReference>
<name>G8R2R3_OWEHD</name>
<dbReference type="RefSeq" id="WP_014201229.1">
    <property type="nucleotide sequence ID" value="NC_016599.1"/>
</dbReference>
<dbReference type="Gene3D" id="3.30.450.20">
    <property type="entry name" value="PAS domain"/>
    <property type="match status" value="1"/>
</dbReference>